<evidence type="ECO:0000313" key="1">
    <source>
        <dbReference type="EMBL" id="NYI48766.1"/>
    </source>
</evidence>
<accession>A0A8E1ZY36</accession>
<evidence type="ECO:0000313" key="2">
    <source>
        <dbReference type="Proteomes" id="UP000574332"/>
    </source>
</evidence>
<reference evidence="1 2" key="1">
    <citation type="submission" date="2020-07" db="EMBL/GenBank/DDBJ databases">
        <title>Genomic Encyclopedia of Type Strains, Phase IV (KMG-IV): sequencing the most valuable type-strain genomes for metagenomic binning, comparative biology and taxonomic classification.</title>
        <authorList>
            <person name="Goeker M."/>
        </authorList>
    </citation>
    <scope>NUCLEOTIDE SEQUENCE [LARGE SCALE GENOMIC DNA]</scope>
    <source>
        <strain evidence="1 2">DSM 23697</strain>
    </source>
</reference>
<dbReference type="EMBL" id="JACCCY010000001">
    <property type="protein sequence ID" value="NYI48766.1"/>
    <property type="molecule type" value="Genomic_DNA"/>
</dbReference>
<gene>
    <name evidence="1" type="ORF">F5613_000811</name>
</gene>
<dbReference type="Proteomes" id="UP000574332">
    <property type="component" value="Unassembled WGS sequence"/>
</dbReference>
<comment type="caution">
    <text evidence="1">The sequence shown here is derived from an EMBL/GenBank/DDBJ whole genome shotgun (WGS) entry which is preliminary data.</text>
</comment>
<protein>
    <submittedName>
        <fullName evidence="1">Uncharacterized protein</fullName>
    </submittedName>
</protein>
<organism evidence="1 2">
    <name type="scientific">Macellibacteroides fermentans</name>
    <dbReference type="NCBI Taxonomy" id="879969"/>
    <lineage>
        <taxon>Bacteria</taxon>
        <taxon>Pseudomonadati</taxon>
        <taxon>Bacteroidota</taxon>
        <taxon>Bacteroidia</taxon>
        <taxon>Bacteroidales</taxon>
        <taxon>Porphyromonadaceae</taxon>
        <taxon>Macellibacteroides</taxon>
    </lineage>
</organism>
<proteinExistence type="predicted"/>
<keyword evidence="2" id="KW-1185">Reference proteome</keyword>
<sequence length="31" mass="3866">MILSYYFVVKNTFFNSIKLILYIYIQKFELL</sequence>
<name>A0A8E1ZY36_9PORP</name>
<dbReference type="AlphaFoldDB" id="A0A8E1ZY36"/>